<dbReference type="Proteomes" id="UP000464577">
    <property type="component" value="Chromosome"/>
</dbReference>
<dbReference type="NCBIfam" id="TIGR04183">
    <property type="entry name" value="Por_Secre_tail"/>
    <property type="match status" value="1"/>
</dbReference>
<dbReference type="PANTHER" id="PTHR40079">
    <property type="entry name" value="MANNAN ENDO-1,4-BETA-MANNOSIDASE E-RELATED"/>
    <property type="match status" value="1"/>
</dbReference>
<dbReference type="SMART" id="SM01067">
    <property type="entry name" value="CBM_3"/>
    <property type="match status" value="2"/>
</dbReference>
<name>A0A6P1W477_9BACT</name>
<dbReference type="InterPro" id="IPR017853">
    <property type="entry name" value="GH"/>
</dbReference>
<keyword evidence="2 4" id="KW-0378">Hydrolase</keyword>
<feature type="domain" description="CBM3" evidence="5">
    <location>
        <begin position="783"/>
        <end position="934"/>
    </location>
</feature>
<evidence type="ECO:0000256" key="2">
    <source>
        <dbReference type="ARBA" id="ARBA00022801"/>
    </source>
</evidence>
<evidence type="ECO:0000313" key="8">
    <source>
        <dbReference type="EMBL" id="QHV99358.1"/>
    </source>
</evidence>
<evidence type="ECO:0000259" key="5">
    <source>
        <dbReference type="PROSITE" id="PS51172"/>
    </source>
</evidence>
<feature type="active site" description="Proton donor" evidence="4">
    <location>
        <position position="470"/>
    </location>
</feature>
<dbReference type="EMBL" id="CP045997">
    <property type="protein sequence ID" value="QHV99358.1"/>
    <property type="molecule type" value="Genomic_DNA"/>
</dbReference>
<protein>
    <submittedName>
        <fullName evidence="8">T9SS type A sorting domain-containing protein</fullName>
    </submittedName>
</protein>
<dbReference type="CDD" id="cd04086">
    <property type="entry name" value="CBM35_mannanase-like"/>
    <property type="match status" value="2"/>
</dbReference>
<dbReference type="Gene3D" id="2.60.120.260">
    <property type="entry name" value="Galactose-binding domain-like"/>
    <property type="match status" value="2"/>
</dbReference>
<feature type="domain" description="CBM6" evidence="6">
    <location>
        <begin position="178"/>
        <end position="295"/>
    </location>
</feature>
<evidence type="ECO:0000256" key="4">
    <source>
        <dbReference type="PROSITE-ProRule" id="PRU01100"/>
    </source>
</evidence>
<dbReference type="InterPro" id="IPR000805">
    <property type="entry name" value="Glyco_hydro_26"/>
</dbReference>
<evidence type="ECO:0000259" key="6">
    <source>
        <dbReference type="PROSITE" id="PS51175"/>
    </source>
</evidence>
<keyword evidence="3 4" id="KW-0326">Glycosidase</keyword>
<dbReference type="PROSITE" id="PS51172">
    <property type="entry name" value="CBM3"/>
    <property type="match status" value="2"/>
</dbReference>
<dbReference type="InterPro" id="IPR026444">
    <property type="entry name" value="Secre_tail"/>
</dbReference>
<dbReference type="InterPro" id="IPR008979">
    <property type="entry name" value="Galactose-bd-like_sf"/>
</dbReference>
<evidence type="ECO:0000259" key="7">
    <source>
        <dbReference type="PROSITE" id="PS51764"/>
    </source>
</evidence>
<dbReference type="GO" id="GO:0030248">
    <property type="term" value="F:cellulose binding"/>
    <property type="evidence" value="ECO:0007669"/>
    <property type="project" value="InterPro"/>
</dbReference>
<dbReference type="PROSITE" id="PS51175">
    <property type="entry name" value="CBM6"/>
    <property type="match status" value="1"/>
</dbReference>
<dbReference type="AlphaFoldDB" id="A0A6P1W477"/>
<proteinExistence type="inferred from homology"/>
<dbReference type="Pfam" id="PF02156">
    <property type="entry name" value="Glyco_hydro_26"/>
    <property type="match status" value="1"/>
</dbReference>
<dbReference type="InterPro" id="IPR001956">
    <property type="entry name" value="CBM3"/>
</dbReference>
<evidence type="ECO:0000313" key="9">
    <source>
        <dbReference type="Proteomes" id="UP000464577"/>
    </source>
</evidence>
<organism evidence="8 9">
    <name type="scientific">Spirosoma endbachense</name>
    <dbReference type="NCBI Taxonomy" id="2666025"/>
    <lineage>
        <taxon>Bacteria</taxon>
        <taxon>Pseudomonadati</taxon>
        <taxon>Bacteroidota</taxon>
        <taxon>Cytophagia</taxon>
        <taxon>Cytophagales</taxon>
        <taxon>Cytophagaceae</taxon>
        <taxon>Spirosoma</taxon>
    </lineage>
</organism>
<dbReference type="GO" id="GO:0006080">
    <property type="term" value="P:substituted mannan metabolic process"/>
    <property type="evidence" value="ECO:0007669"/>
    <property type="project" value="InterPro"/>
</dbReference>
<dbReference type="InterPro" id="IPR022790">
    <property type="entry name" value="GH26_dom"/>
</dbReference>
<evidence type="ECO:0000256" key="1">
    <source>
        <dbReference type="ARBA" id="ARBA00007754"/>
    </source>
</evidence>
<dbReference type="Gene3D" id="3.20.20.80">
    <property type="entry name" value="Glycosidases"/>
    <property type="match status" value="1"/>
</dbReference>
<feature type="domain" description="GH26" evidence="7">
    <location>
        <begin position="303"/>
        <end position="613"/>
    </location>
</feature>
<dbReference type="InterPro" id="IPR005084">
    <property type="entry name" value="CBM6"/>
</dbReference>
<dbReference type="PRINTS" id="PR00739">
    <property type="entry name" value="GLHYDRLASE26"/>
</dbReference>
<dbReference type="Pfam" id="PF16990">
    <property type="entry name" value="CBM_35"/>
    <property type="match status" value="2"/>
</dbReference>
<comment type="similarity">
    <text evidence="1 4">Belongs to the glycosyl hydrolase 26 family.</text>
</comment>
<sequence>MPNLLLNHFLSTLRNLIAILALFLVAFLNSSISVFGADPIKLEAEAPQGVALNGVQIVQDQPGYSGTGYAWGFDDDSNGGDNMVFTFSAPAGSYQLTIGYYSPYGDKKTRLTVNGATSEQDLKVTGSNFGAAVIGSFQLLNGQNTITINKNWGYYGIDFIVLTPASVKPPTIVPLVNGRAEAEAGDLTGVDAASANAGFSGTGYVTGFDNATDQVRITVNATAGLYDLAIGYASPNGDKGVDFQVNDEKGSGTLTQTLSGYRSSNVGKFLLTAGLNTITIYRGWGYFDIDYIQLMPATASLPIKPPKILVDAQATLSTKGLFSYLVDQYGSKVLSGQQDDVEYILEKTGKEPAIGSFDLMDYSPSRVQFGTTPVRSSEAIIDWAKKGEGRGIISLLWHWNAPTDLINQAPDKLWWSGFYTSATTFDLAAALADKNSTRYQLLLSDIDAIALQLKKFQAADVPVLWRPLHEASGGWFWWGAKGAGPFKELWQLMYNRLTNYHQLHNLIWVYTATDTINPDWYPGDQYVDVVGEDIYADPTANMSGNWANAQAQFNGKKLVALTESGNLPNPDKVRGFATWWSWFCAWTGADFIKKQPIDFLQKVYTDNDVITRDELPNWRPPVTLKVMHRNGDNGQVITNSINPNLTLLNEGSTAVPYSELTVRYWFTAENCAGINSWVDYAQLGTNKTKMKYVALENPRGGATGYVEYSFDASAGSLPANGSSGPIQSRFANTDWMSLAQLDDYSYQKFSQQYSLNQHITLYRTSPGGGPQLVWGTEPDVVAPVVKLNVYTQNRNTSTNGNAISTYLYVANEGNVPVAYGDVSVRYWFTSEGSQPLNSWVDYAKLGNSNISTQFVRNVGRKLADTYFELKVKPTVGMLYPGSSTGNIQYRLAKSDWTSFNETNDYSYNPSAPFESNEHVTVYYKGQLVFGTEPAALGSSRLAADEKTTSLQVSVLGNPVTGDNAEVAIRGAAGAAVWMTLTTINGATVLEKKVDQAAEVEHHVLPLGKSTGVYLLRVNTLNETSTIKIIKP</sequence>
<feature type="domain" description="CBM3" evidence="5">
    <location>
        <begin position="621"/>
        <end position="779"/>
    </location>
</feature>
<gene>
    <name evidence="8" type="ORF">GJR95_32025</name>
</gene>
<dbReference type="InterPro" id="IPR036966">
    <property type="entry name" value="CBM3_sf"/>
</dbReference>
<evidence type="ECO:0000256" key="3">
    <source>
        <dbReference type="ARBA" id="ARBA00023295"/>
    </source>
</evidence>
<dbReference type="PANTHER" id="PTHR40079:SF4">
    <property type="entry name" value="GH26 DOMAIN-CONTAINING PROTEIN-RELATED"/>
    <property type="match status" value="1"/>
</dbReference>
<dbReference type="SUPFAM" id="SSF51445">
    <property type="entry name" value="(Trans)glycosidases"/>
    <property type="match status" value="1"/>
</dbReference>
<dbReference type="Gene3D" id="2.60.40.710">
    <property type="entry name" value="Endoglucanase-like"/>
    <property type="match status" value="2"/>
</dbReference>
<dbReference type="KEGG" id="senf:GJR95_32025"/>
<dbReference type="PROSITE" id="PS51764">
    <property type="entry name" value="GH26"/>
    <property type="match status" value="1"/>
</dbReference>
<dbReference type="RefSeq" id="WP_162389762.1">
    <property type="nucleotide sequence ID" value="NZ_CP045997.1"/>
</dbReference>
<reference evidence="8 9" key="1">
    <citation type="submission" date="2019-11" db="EMBL/GenBank/DDBJ databases">
        <title>Spirosoma endbachense sp. nov., isolated from a natural salt meadow.</title>
        <authorList>
            <person name="Rojas J."/>
            <person name="Ambika Manirajan B."/>
            <person name="Ratering S."/>
            <person name="Suarez C."/>
            <person name="Geissler-Plaum R."/>
            <person name="Schnell S."/>
        </authorList>
    </citation>
    <scope>NUCLEOTIDE SEQUENCE [LARGE SCALE GENOMIC DNA]</scope>
    <source>
        <strain evidence="8 9">I-24</strain>
    </source>
</reference>
<accession>A0A6P1W477</accession>
<dbReference type="Pfam" id="PF00942">
    <property type="entry name" value="CBM_3"/>
    <property type="match status" value="2"/>
</dbReference>
<dbReference type="SUPFAM" id="SSF49384">
    <property type="entry name" value="Carbohydrate-binding domain"/>
    <property type="match status" value="2"/>
</dbReference>
<dbReference type="SUPFAM" id="SSF49785">
    <property type="entry name" value="Galactose-binding domain-like"/>
    <property type="match status" value="2"/>
</dbReference>
<dbReference type="InterPro" id="IPR008965">
    <property type="entry name" value="CBM2/CBM3_carb-bd_dom_sf"/>
</dbReference>
<dbReference type="GO" id="GO:0016985">
    <property type="term" value="F:mannan endo-1,4-beta-mannosidase activity"/>
    <property type="evidence" value="ECO:0007669"/>
    <property type="project" value="InterPro"/>
</dbReference>
<keyword evidence="9" id="KW-1185">Reference proteome</keyword>
<feature type="active site" description="Nucleophile" evidence="4">
    <location>
        <position position="563"/>
    </location>
</feature>